<evidence type="ECO:0000313" key="3">
    <source>
        <dbReference type="Proteomes" id="UP000677898"/>
    </source>
</evidence>
<sequence>MRCTPSERSALDSRKKTNVCRFARCCGTRDSDDVAPEKRPVIESACKARFTQVERTVSAGISGIWRRARQQAIAASRAPENPVAENAMAFPITPPPMMTMRIRAHELPHGGRGVQGMDGISQTRDVAR</sequence>
<organism evidence="2 3">
    <name type="scientific">Ralstonia syzygii</name>
    <dbReference type="NCBI Taxonomy" id="28097"/>
    <lineage>
        <taxon>Bacteria</taxon>
        <taxon>Pseudomonadati</taxon>
        <taxon>Pseudomonadota</taxon>
        <taxon>Betaproteobacteria</taxon>
        <taxon>Burkholderiales</taxon>
        <taxon>Burkholderiaceae</taxon>
        <taxon>Ralstonia</taxon>
        <taxon>Ralstonia solanacearum species complex</taxon>
    </lineage>
</organism>
<gene>
    <name evidence="2" type="ORF">GO998_22585</name>
</gene>
<geneLocation type="plasmid" evidence="2 3">
    <name>pLLRS-1</name>
</geneLocation>
<dbReference type="EMBL" id="CP046730">
    <property type="protein sequence ID" value="QUP56474.1"/>
    <property type="molecule type" value="Genomic_DNA"/>
</dbReference>
<protein>
    <submittedName>
        <fullName evidence="2">Uncharacterized protein</fullName>
    </submittedName>
</protein>
<proteinExistence type="predicted"/>
<feature type="region of interest" description="Disordered" evidence="1">
    <location>
        <begin position="109"/>
        <end position="128"/>
    </location>
</feature>
<dbReference type="Proteomes" id="UP000677898">
    <property type="component" value="Plasmid pLLRS-1"/>
</dbReference>
<name>A0ABX7ZNX8_9RALS</name>
<reference evidence="2 3" key="1">
    <citation type="journal article" date="2021" name="Phytopathology">
        <title>Complete genome sequence of Ralstonia syzygii subsp. indonesiensis strain LLRS-1, isolated from wilted tobacco in China.</title>
        <authorList>
            <person name="Lu C.H."/>
            <person name="Li J.Y."/>
            <person name="Mi M.G."/>
            <person name="Lin Z.L."/>
            <person name="Jiang N."/>
            <person name="Gai X."/>
            <person name="Ma J.H."/>
            <person name="Lei L.P."/>
            <person name="Xia Z.Y."/>
        </authorList>
    </citation>
    <scope>NUCLEOTIDE SEQUENCE [LARGE SCALE GENOMIC DNA]</scope>
    <source>
        <strain evidence="2 3">LLRS-1</strain>
    </source>
</reference>
<keyword evidence="2" id="KW-0614">Plasmid</keyword>
<evidence type="ECO:0000256" key="1">
    <source>
        <dbReference type="SAM" id="MobiDB-lite"/>
    </source>
</evidence>
<evidence type="ECO:0000313" key="2">
    <source>
        <dbReference type="EMBL" id="QUP56474.1"/>
    </source>
</evidence>
<keyword evidence="3" id="KW-1185">Reference proteome</keyword>
<accession>A0ABX7ZNX8</accession>